<reference evidence="1" key="2">
    <citation type="journal article" date="2015" name="Fish Shellfish Immunol.">
        <title>Early steps in the European eel (Anguilla anguilla)-Vibrio vulnificus interaction in the gills: Role of the RtxA13 toxin.</title>
        <authorList>
            <person name="Callol A."/>
            <person name="Pajuelo D."/>
            <person name="Ebbesson L."/>
            <person name="Teles M."/>
            <person name="MacKenzie S."/>
            <person name="Amaro C."/>
        </authorList>
    </citation>
    <scope>NUCLEOTIDE SEQUENCE</scope>
</reference>
<proteinExistence type="predicted"/>
<dbReference type="EMBL" id="GBXM01025242">
    <property type="protein sequence ID" value="JAH83335.1"/>
    <property type="molecule type" value="Transcribed_RNA"/>
</dbReference>
<accession>A0A0E9W1C1</accession>
<name>A0A0E9W1C1_ANGAN</name>
<sequence>MFRANLKCRRFNSLSRLVLPSIKIPNAWRCFQSYYTNCPLPTHHNTNSSISHLIST</sequence>
<organism evidence="1">
    <name type="scientific">Anguilla anguilla</name>
    <name type="common">European freshwater eel</name>
    <name type="synonym">Muraena anguilla</name>
    <dbReference type="NCBI Taxonomy" id="7936"/>
    <lineage>
        <taxon>Eukaryota</taxon>
        <taxon>Metazoa</taxon>
        <taxon>Chordata</taxon>
        <taxon>Craniata</taxon>
        <taxon>Vertebrata</taxon>
        <taxon>Euteleostomi</taxon>
        <taxon>Actinopterygii</taxon>
        <taxon>Neopterygii</taxon>
        <taxon>Teleostei</taxon>
        <taxon>Anguilliformes</taxon>
        <taxon>Anguillidae</taxon>
        <taxon>Anguilla</taxon>
    </lineage>
</organism>
<reference evidence="1" key="1">
    <citation type="submission" date="2014-11" db="EMBL/GenBank/DDBJ databases">
        <authorList>
            <person name="Amaro Gonzalez C."/>
        </authorList>
    </citation>
    <scope>NUCLEOTIDE SEQUENCE</scope>
</reference>
<protein>
    <submittedName>
        <fullName evidence="1">Uncharacterized protein</fullName>
    </submittedName>
</protein>
<evidence type="ECO:0000313" key="1">
    <source>
        <dbReference type="EMBL" id="JAH83335.1"/>
    </source>
</evidence>
<dbReference type="AlphaFoldDB" id="A0A0E9W1C1"/>